<dbReference type="PANTHER" id="PTHR43537:SF24">
    <property type="entry name" value="GLUCONATE OPERON TRANSCRIPTIONAL REPRESSOR"/>
    <property type="match status" value="1"/>
</dbReference>
<proteinExistence type="predicted"/>
<keyword evidence="1" id="KW-0805">Transcription regulation</keyword>
<keyword evidence="6" id="KW-1185">Reference proteome</keyword>
<sequence length="391" mass="44613">MAGHSQLSNSLPNVASSNIGSAYPRVNVSMYSWVHLACHNVKPFFCYTSIFDMTYQINMLNGKHKPGKLFVPPKMHLYDKDNHPKTEKSLDGFTTTVFLCIHEYKVHALPINRWCGNNESAGTRWWQDSAASVKTTLGKIVGTEDDPQFTSGQRKTTMKNKGWDNGLLQVPKTMSEQVYDLLRTKILHQEINPGEVLLEVAVSEALGVSRTPVREAFRLLQHDALVIKNPRGGVKVTELTLEELVEVSNLRLVFETYSIQLTCDRISTKEIGILEDLIREVDQIFSESGSGRELDLIRLAELNTKFHDILYEAAGSHYLKRILEIIRLPIMRYRPFSLETPKQRERSWTEHKQMIKLLKEKDKNGLKKLMRKHVKDASDAIAKKLEHGSDT</sequence>
<evidence type="ECO:0000313" key="5">
    <source>
        <dbReference type="EMBL" id="SHH31406.1"/>
    </source>
</evidence>
<evidence type="ECO:0000256" key="3">
    <source>
        <dbReference type="ARBA" id="ARBA00023163"/>
    </source>
</evidence>
<dbReference type="InterPro" id="IPR008920">
    <property type="entry name" value="TF_FadR/GntR_C"/>
</dbReference>
<dbReference type="STRING" id="1121409.SAMN02745124_00071"/>
<organism evidence="5 6">
    <name type="scientific">Desulfofustis glycolicus DSM 9705</name>
    <dbReference type="NCBI Taxonomy" id="1121409"/>
    <lineage>
        <taxon>Bacteria</taxon>
        <taxon>Pseudomonadati</taxon>
        <taxon>Thermodesulfobacteriota</taxon>
        <taxon>Desulfobulbia</taxon>
        <taxon>Desulfobulbales</taxon>
        <taxon>Desulfocapsaceae</taxon>
        <taxon>Desulfofustis</taxon>
    </lineage>
</organism>
<dbReference type="EMBL" id="FQXS01000001">
    <property type="protein sequence ID" value="SHH31406.1"/>
    <property type="molecule type" value="Genomic_DNA"/>
</dbReference>
<dbReference type="SUPFAM" id="SSF48008">
    <property type="entry name" value="GntR ligand-binding domain-like"/>
    <property type="match status" value="1"/>
</dbReference>
<dbReference type="RefSeq" id="WP_161949780.1">
    <property type="nucleotide sequence ID" value="NZ_FQXS01000001.1"/>
</dbReference>
<dbReference type="SUPFAM" id="SSF46785">
    <property type="entry name" value="Winged helix' DNA-binding domain"/>
    <property type="match status" value="1"/>
</dbReference>
<dbReference type="Pfam" id="PF07729">
    <property type="entry name" value="FCD"/>
    <property type="match status" value="1"/>
</dbReference>
<dbReference type="GO" id="GO:0003677">
    <property type="term" value="F:DNA binding"/>
    <property type="evidence" value="ECO:0007669"/>
    <property type="project" value="UniProtKB-KW"/>
</dbReference>
<dbReference type="SMART" id="SM00895">
    <property type="entry name" value="FCD"/>
    <property type="match status" value="1"/>
</dbReference>
<evidence type="ECO:0000256" key="1">
    <source>
        <dbReference type="ARBA" id="ARBA00023015"/>
    </source>
</evidence>
<dbReference type="SMART" id="SM00345">
    <property type="entry name" value="HTH_GNTR"/>
    <property type="match status" value="1"/>
</dbReference>
<gene>
    <name evidence="5" type="ORF">SAMN02745124_00071</name>
</gene>
<name>A0A1M5RYT5_9BACT</name>
<keyword evidence="3" id="KW-0804">Transcription</keyword>
<evidence type="ECO:0000256" key="2">
    <source>
        <dbReference type="ARBA" id="ARBA00023125"/>
    </source>
</evidence>
<dbReference type="Gene3D" id="1.10.10.10">
    <property type="entry name" value="Winged helix-like DNA-binding domain superfamily/Winged helix DNA-binding domain"/>
    <property type="match status" value="1"/>
</dbReference>
<dbReference type="InterPro" id="IPR036390">
    <property type="entry name" value="WH_DNA-bd_sf"/>
</dbReference>
<protein>
    <submittedName>
        <fullName evidence="5">DNA-binding transcriptional regulator, GntR family</fullName>
    </submittedName>
</protein>
<keyword evidence="2 5" id="KW-0238">DNA-binding</keyword>
<evidence type="ECO:0000259" key="4">
    <source>
        <dbReference type="PROSITE" id="PS50949"/>
    </source>
</evidence>
<evidence type="ECO:0000313" key="6">
    <source>
        <dbReference type="Proteomes" id="UP000184139"/>
    </source>
</evidence>
<dbReference type="PROSITE" id="PS50949">
    <property type="entry name" value="HTH_GNTR"/>
    <property type="match status" value="1"/>
</dbReference>
<dbReference type="PANTHER" id="PTHR43537">
    <property type="entry name" value="TRANSCRIPTIONAL REGULATOR, GNTR FAMILY"/>
    <property type="match status" value="1"/>
</dbReference>
<dbReference type="GO" id="GO:0003700">
    <property type="term" value="F:DNA-binding transcription factor activity"/>
    <property type="evidence" value="ECO:0007669"/>
    <property type="project" value="InterPro"/>
</dbReference>
<dbReference type="Proteomes" id="UP000184139">
    <property type="component" value="Unassembled WGS sequence"/>
</dbReference>
<dbReference type="Pfam" id="PF00392">
    <property type="entry name" value="GntR"/>
    <property type="match status" value="1"/>
</dbReference>
<dbReference type="AlphaFoldDB" id="A0A1M5RYT5"/>
<accession>A0A1M5RYT5</accession>
<dbReference type="InterPro" id="IPR036388">
    <property type="entry name" value="WH-like_DNA-bd_sf"/>
</dbReference>
<dbReference type="Gene3D" id="1.20.120.530">
    <property type="entry name" value="GntR ligand-binding domain-like"/>
    <property type="match status" value="1"/>
</dbReference>
<feature type="domain" description="HTH gntR-type" evidence="4">
    <location>
        <begin position="172"/>
        <end position="239"/>
    </location>
</feature>
<reference evidence="5 6" key="1">
    <citation type="submission" date="2016-11" db="EMBL/GenBank/DDBJ databases">
        <authorList>
            <person name="Jaros S."/>
            <person name="Januszkiewicz K."/>
            <person name="Wedrychowicz H."/>
        </authorList>
    </citation>
    <scope>NUCLEOTIDE SEQUENCE [LARGE SCALE GENOMIC DNA]</scope>
    <source>
        <strain evidence="5 6">DSM 9705</strain>
    </source>
</reference>
<dbReference type="InterPro" id="IPR011711">
    <property type="entry name" value="GntR_C"/>
</dbReference>
<dbReference type="InterPro" id="IPR000524">
    <property type="entry name" value="Tscrpt_reg_HTH_GntR"/>
</dbReference>
<dbReference type="CDD" id="cd07377">
    <property type="entry name" value="WHTH_GntR"/>
    <property type="match status" value="1"/>
</dbReference>
<dbReference type="OrthoDB" id="9810548at2"/>